<organism evidence="2 3">
    <name type="scientific">Strongylus vulgaris</name>
    <name type="common">Blood worm</name>
    <dbReference type="NCBI Taxonomy" id="40348"/>
    <lineage>
        <taxon>Eukaryota</taxon>
        <taxon>Metazoa</taxon>
        <taxon>Ecdysozoa</taxon>
        <taxon>Nematoda</taxon>
        <taxon>Chromadorea</taxon>
        <taxon>Rhabditida</taxon>
        <taxon>Rhabditina</taxon>
        <taxon>Rhabditomorpha</taxon>
        <taxon>Strongyloidea</taxon>
        <taxon>Strongylidae</taxon>
        <taxon>Strongylus</taxon>
    </lineage>
</organism>
<evidence type="ECO:0000313" key="3">
    <source>
        <dbReference type="Proteomes" id="UP000270094"/>
    </source>
</evidence>
<name>A0A3P7LT84_STRVU</name>
<evidence type="ECO:0000313" key="2">
    <source>
        <dbReference type="EMBL" id="VDM82312.1"/>
    </source>
</evidence>
<keyword evidence="1" id="KW-0812">Transmembrane</keyword>
<dbReference type="AlphaFoldDB" id="A0A3P7LT84"/>
<gene>
    <name evidence="2" type="ORF">SVUK_LOCUS17310</name>
</gene>
<sequence length="234" mass="27793">MVEDKRMISGWWTHGPQRIKYMLLYNGMPFVITTCRNLYTPFNSVVYYTKRETGVIWLAYGEMVWITSQLSYWAAQAVTNGFSQSVIFIGFLFTFSQIVFVLFLTKGIKDFRLSFIGVYLFGLSVRIFLYLAFLVATAIINLMEWEVIVENDETLLFFRRMVLVKVFICVFYTILKIYVFAIVYRYYSYIDRTVNYFRQPPTEKKIELRVSPTRQIALEPKADSRNDEERRLKL</sequence>
<keyword evidence="3" id="KW-1185">Reference proteome</keyword>
<keyword evidence="1" id="KW-1133">Transmembrane helix</keyword>
<proteinExistence type="predicted"/>
<feature type="transmembrane region" description="Helical" evidence="1">
    <location>
        <begin position="82"/>
        <end position="104"/>
    </location>
</feature>
<dbReference type="EMBL" id="UYYB01117014">
    <property type="protein sequence ID" value="VDM82312.1"/>
    <property type="molecule type" value="Genomic_DNA"/>
</dbReference>
<accession>A0A3P7LT84</accession>
<evidence type="ECO:0000256" key="1">
    <source>
        <dbReference type="SAM" id="Phobius"/>
    </source>
</evidence>
<feature type="transmembrane region" description="Helical" evidence="1">
    <location>
        <begin position="116"/>
        <end position="142"/>
    </location>
</feature>
<protein>
    <submittedName>
        <fullName evidence="2">Uncharacterized protein</fullName>
    </submittedName>
</protein>
<feature type="transmembrane region" description="Helical" evidence="1">
    <location>
        <begin position="162"/>
        <end position="184"/>
    </location>
</feature>
<keyword evidence="1" id="KW-0472">Membrane</keyword>
<reference evidence="2 3" key="1">
    <citation type="submission" date="2018-11" db="EMBL/GenBank/DDBJ databases">
        <authorList>
            <consortium name="Pathogen Informatics"/>
        </authorList>
    </citation>
    <scope>NUCLEOTIDE SEQUENCE [LARGE SCALE GENOMIC DNA]</scope>
</reference>
<dbReference type="Proteomes" id="UP000270094">
    <property type="component" value="Unassembled WGS sequence"/>
</dbReference>
<dbReference type="OrthoDB" id="5845843at2759"/>